<dbReference type="InterPro" id="IPR001296">
    <property type="entry name" value="Glyco_trans_1"/>
</dbReference>
<keyword evidence="5" id="KW-1185">Reference proteome</keyword>
<protein>
    <submittedName>
        <fullName evidence="4">Glycosyltransferase family 4 protein</fullName>
        <ecNumber evidence="4">2.4.-.-</ecNumber>
    </submittedName>
</protein>
<feature type="domain" description="Glycosyl transferase family 1" evidence="2">
    <location>
        <begin position="240"/>
        <end position="395"/>
    </location>
</feature>
<sequence length="427" mass="48451">MAREPQVLMFGWEFPPVISGGLGVACLGLCKALAPFAKLRMVIPKSVPNFSIPNIELVGLNSFTAEQLREMFRQDQWVDVSSLHYVAGGVHPYMRIGSDEFINEKFYEVFFEEVKPFDLDALYAGDVIRKVMEFARISVQYAMQQDFDVIHSHDWMTFLPGMILKQKTGKPLVLHVHSLEYDRAGEGSRNWVYELERRAMQLADRVIPVSRYTGSVCEKYYGIDPAKITPVHNGVEFVQRTVKKSPMKEKLVIFFGRITMQKGPEYFVEAARVVLAHHPDVKFVMAGSGDLYTPLIEKIADYRMGDKFYFTGFLNKKMLNELLAVADVYCMPSVSEPFGLSAVEAVQYGIPVIMSKTSGAGEVLNSALKIDFWDTHKMAQYIIACLDYPGIRHAVVDQANEDLKSITWENTAKKVMKVYEELLVNSF</sequence>
<evidence type="ECO:0000259" key="3">
    <source>
        <dbReference type="Pfam" id="PF13439"/>
    </source>
</evidence>
<organism evidence="4 5">
    <name type="scientific">Shiella aurantiaca</name>
    <dbReference type="NCBI Taxonomy" id="3058365"/>
    <lineage>
        <taxon>Bacteria</taxon>
        <taxon>Pseudomonadati</taxon>
        <taxon>Bacteroidota</taxon>
        <taxon>Cytophagia</taxon>
        <taxon>Cytophagales</taxon>
        <taxon>Shiellaceae</taxon>
        <taxon>Shiella</taxon>
    </lineage>
</organism>
<reference evidence="4" key="1">
    <citation type="submission" date="2023-06" db="EMBL/GenBank/DDBJ databases">
        <title>Cytophagales bacterium Strain LB-30, isolated from soil.</title>
        <authorList>
            <person name="Liu B."/>
        </authorList>
    </citation>
    <scope>NUCLEOTIDE SEQUENCE</scope>
    <source>
        <strain evidence="4">LB-30</strain>
    </source>
</reference>
<dbReference type="InterPro" id="IPR028098">
    <property type="entry name" value="Glyco_trans_4-like_N"/>
</dbReference>
<evidence type="ECO:0000313" key="5">
    <source>
        <dbReference type="Proteomes" id="UP001168552"/>
    </source>
</evidence>
<dbReference type="SUPFAM" id="SSF53756">
    <property type="entry name" value="UDP-Glycosyltransferase/glycogen phosphorylase"/>
    <property type="match status" value="1"/>
</dbReference>
<evidence type="ECO:0000313" key="4">
    <source>
        <dbReference type="EMBL" id="MDN4165081.1"/>
    </source>
</evidence>
<dbReference type="PANTHER" id="PTHR46401:SF2">
    <property type="entry name" value="GLYCOSYLTRANSFERASE WBBK-RELATED"/>
    <property type="match status" value="1"/>
</dbReference>
<dbReference type="EMBL" id="JAUHJS010000003">
    <property type="protein sequence ID" value="MDN4165081.1"/>
    <property type="molecule type" value="Genomic_DNA"/>
</dbReference>
<dbReference type="GO" id="GO:0016757">
    <property type="term" value="F:glycosyltransferase activity"/>
    <property type="evidence" value="ECO:0007669"/>
    <property type="project" value="UniProtKB-KW"/>
</dbReference>
<comment type="caution">
    <text evidence="4">The sequence shown here is derived from an EMBL/GenBank/DDBJ whole genome shotgun (WGS) entry which is preliminary data.</text>
</comment>
<keyword evidence="1 4" id="KW-0808">Transferase</keyword>
<dbReference type="PANTHER" id="PTHR46401">
    <property type="entry name" value="GLYCOSYLTRANSFERASE WBBK-RELATED"/>
    <property type="match status" value="1"/>
</dbReference>
<dbReference type="Gene3D" id="3.40.50.2000">
    <property type="entry name" value="Glycogen Phosphorylase B"/>
    <property type="match status" value="2"/>
</dbReference>
<proteinExistence type="predicted"/>
<evidence type="ECO:0000256" key="1">
    <source>
        <dbReference type="ARBA" id="ARBA00022679"/>
    </source>
</evidence>
<dbReference type="EC" id="2.4.-.-" evidence="4"/>
<gene>
    <name evidence="4" type="ORF">QWY31_06180</name>
</gene>
<dbReference type="CDD" id="cd03801">
    <property type="entry name" value="GT4_PimA-like"/>
    <property type="match status" value="1"/>
</dbReference>
<keyword evidence="4" id="KW-0328">Glycosyltransferase</keyword>
<evidence type="ECO:0000259" key="2">
    <source>
        <dbReference type="Pfam" id="PF00534"/>
    </source>
</evidence>
<dbReference type="RefSeq" id="WP_320003611.1">
    <property type="nucleotide sequence ID" value="NZ_JAUHJS010000003.1"/>
</dbReference>
<dbReference type="Proteomes" id="UP001168552">
    <property type="component" value="Unassembled WGS sequence"/>
</dbReference>
<dbReference type="PROSITE" id="PS51257">
    <property type="entry name" value="PROKAR_LIPOPROTEIN"/>
    <property type="match status" value="1"/>
</dbReference>
<dbReference type="Pfam" id="PF00534">
    <property type="entry name" value="Glycos_transf_1"/>
    <property type="match status" value="1"/>
</dbReference>
<feature type="domain" description="Glycosyltransferase subfamily 4-like N-terminal" evidence="3">
    <location>
        <begin position="130"/>
        <end position="236"/>
    </location>
</feature>
<dbReference type="Pfam" id="PF13439">
    <property type="entry name" value="Glyco_transf_4"/>
    <property type="match status" value="1"/>
</dbReference>
<accession>A0ABT8F527</accession>
<name>A0ABT8F527_9BACT</name>